<organism evidence="2 3">
    <name type="scientific">Glarea lozoyensis (strain ATCC 20868 / MF5171)</name>
    <dbReference type="NCBI Taxonomy" id="1116229"/>
    <lineage>
        <taxon>Eukaryota</taxon>
        <taxon>Fungi</taxon>
        <taxon>Dikarya</taxon>
        <taxon>Ascomycota</taxon>
        <taxon>Pezizomycotina</taxon>
        <taxon>Leotiomycetes</taxon>
        <taxon>Helotiales</taxon>
        <taxon>Helotiaceae</taxon>
        <taxon>Glarea</taxon>
    </lineage>
</organism>
<dbReference type="HOGENOM" id="CLU_2372973_0_0_1"/>
<dbReference type="KEGG" id="glz:GLAREA_11875"/>
<keyword evidence="1" id="KW-0472">Membrane</keyword>
<evidence type="ECO:0000256" key="1">
    <source>
        <dbReference type="SAM" id="Phobius"/>
    </source>
</evidence>
<dbReference type="EMBL" id="KE145360">
    <property type="protein sequence ID" value="EPE31793.1"/>
    <property type="molecule type" value="Genomic_DNA"/>
</dbReference>
<dbReference type="AlphaFoldDB" id="S3DZS8"/>
<proteinExistence type="predicted"/>
<dbReference type="RefSeq" id="XP_008080848.1">
    <property type="nucleotide sequence ID" value="XM_008082657.1"/>
</dbReference>
<keyword evidence="1" id="KW-0812">Transmembrane</keyword>
<dbReference type="GeneID" id="19470916"/>
<keyword evidence="1" id="KW-1133">Transmembrane helix</keyword>
<accession>S3DZS8</accession>
<feature type="transmembrane region" description="Helical" evidence="1">
    <location>
        <begin position="47"/>
        <end position="72"/>
    </location>
</feature>
<gene>
    <name evidence="2" type="ORF">GLAREA_11875</name>
</gene>
<name>S3DZS8_GLAL2</name>
<protein>
    <submittedName>
        <fullName evidence="2">Uncharacterized protein</fullName>
    </submittedName>
</protein>
<evidence type="ECO:0000313" key="2">
    <source>
        <dbReference type="EMBL" id="EPE31793.1"/>
    </source>
</evidence>
<keyword evidence="3" id="KW-1185">Reference proteome</keyword>
<reference evidence="2 3" key="1">
    <citation type="journal article" date="2013" name="BMC Genomics">
        <title>Genomics-driven discovery of the pneumocandin biosynthetic gene cluster in the fungus Glarea lozoyensis.</title>
        <authorList>
            <person name="Chen L."/>
            <person name="Yue Q."/>
            <person name="Zhang X."/>
            <person name="Xiang M."/>
            <person name="Wang C."/>
            <person name="Li S."/>
            <person name="Che Y."/>
            <person name="Ortiz-Lopez F.J."/>
            <person name="Bills G.F."/>
            <person name="Liu X."/>
            <person name="An Z."/>
        </authorList>
    </citation>
    <scope>NUCLEOTIDE SEQUENCE [LARGE SCALE GENOMIC DNA]</scope>
    <source>
        <strain evidence="3">ATCC 20868 / MF5171</strain>
    </source>
</reference>
<evidence type="ECO:0000313" key="3">
    <source>
        <dbReference type="Proteomes" id="UP000016922"/>
    </source>
</evidence>
<dbReference type="Proteomes" id="UP000016922">
    <property type="component" value="Unassembled WGS sequence"/>
</dbReference>
<sequence length="95" mass="10853">MAHFINATSSTFRSQANFNFNSMLQSRWLELFTHLATTTWTDIQTTLFWNLSMVAASVLLSSAIAFVFASSLEGRGDIYRPKKSVYYFAPRVEDE</sequence>